<evidence type="ECO:0000256" key="5">
    <source>
        <dbReference type="SAM" id="Phobius"/>
    </source>
</evidence>
<feature type="transmembrane region" description="Helical" evidence="5">
    <location>
        <begin position="142"/>
        <end position="160"/>
    </location>
</feature>
<evidence type="ECO:0000313" key="7">
    <source>
        <dbReference type="EMBL" id="PIL40443.1"/>
    </source>
</evidence>
<keyword evidence="3 5" id="KW-1133">Transmembrane helix</keyword>
<dbReference type="AlphaFoldDB" id="A0A2G8T3B2"/>
<dbReference type="OrthoDB" id="9795248at2"/>
<proteinExistence type="predicted"/>
<dbReference type="PANTHER" id="PTHR37422">
    <property type="entry name" value="TEICHURONIC ACID BIOSYNTHESIS PROTEIN TUAE"/>
    <property type="match status" value="1"/>
</dbReference>
<feature type="transmembrane region" description="Helical" evidence="5">
    <location>
        <begin position="355"/>
        <end position="380"/>
    </location>
</feature>
<reference evidence="7 8" key="1">
    <citation type="submission" date="2017-10" db="EMBL/GenBank/DDBJ databases">
        <title>Massilia psychrophilum sp. nov., a novel purple-pigmented bacterium isolated from Tianshan glacier, Xinjiang Municipality, China.</title>
        <authorList>
            <person name="Wang H."/>
        </authorList>
    </citation>
    <scope>NUCLEOTIDE SEQUENCE [LARGE SCALE GENOMIC DNA]</scope>
    <source>
        <strain evidence="7 8">JCM 30813</strain>
    </source>
</reference>
<evidence type="ECO:0000256" key="1">
    <source>
        <dbReference type="ARBA" id="ARBA00004141"/>
    </source>
</evidence>
<dbReference type="GO" id="GO:0016020">
    <property type="term" value="C:membrane"/>
    <property type="evidence" value="ECO:0007669"/>
    <property type="project" value="UniProtKB-SubCell"/>
</dbReference>
<keyword evidence="2 5" id="KW-0812">Transmembrane</keyword>
<keyword evidence="4 5" id="KW-0472">Membrane</keyword>
<organism evidence="7 8">
    <name type="scientific">Massilia psychrophila</name>
    <dbReference type="NCBI Taxonomy" id="1603353"/>
    <lineage>
        <taxon>Bacteria</taxon>
        <taxon>Pseudomonadati</taxon>
        <taxon>Pseudomonadota</taxon>
        <taxon>Betaproteobacteria</taxon>
        <taxon>Burkholderiales</taxon>
        <taxon>Oxalobacteraceae</taxon>
        <taxon>Telluria group</taxon>
        <taxon>Massilia</taxon>
    </lineage>
</organism>
<accession>A0A2G8T3B2</accession>
<evidence type="ECO:0000313" key="8">
    <source>
        <dbReference type="Proteomes" id="UP000228593"/>
    </source>
</evidence>
<sequence>MAARPCCRILNNLRWRARRITMTNPPDFPLTRTENVVRYLLLLALFSVSFSTALTNIFVVLSYIGFVAALCTSAHLRGVQRTPPALLALALLALYIIGSSWSIAPHDDIRTALQKYSRLLVLPIAIALSWRDPTLPTRALRWFMAGAGVLALSCYLVSIGKMPQSSLGWWRVSTDARDAYAFKNHITIGILLGFAANACFLGASYCATMRTRAVAIAAGIAFAVPIVFLSQGRTGYVALLIGALTVFLLRTRITPLRTFGGVAAIALLSAGIYMASPNVKLRTDDLVTEIRTERPRTPNGVRLSFMRVGLQQFVAHPLIGLGTGAFAQAYAPTALADWPAGSDMAHARHQPHSEFVLVAVQLGLLGTLVYLAMLASLGSAALGRRGIEADSLALLLVIYVVTSMFNSLLWDTTEAHWFLLLAGCLYVGARRRRAAATY</sequence>
<evidence type="ECO:0000256" key="2">
    <source>
        <dbReference type="ARBA" id="ARBA00022692"/>
    </source>
</evidence>
<feature type="transmembrane region" description="Helical" evidence="5">
    <location>
        <begin position="258"/>
        <end position="276"/>
    </location>
</feature>
<feature type="domain" description="O-antigen ligase-related" evidence="6">
    <location>
        <begin position="220"/>
        <end position="371"/>
    </location>
</feature>
<dbReference type="InterPro" id="IPR007016">
    <property type="entry name" value="O-antigen_ligase-rel_domated"/>
</dbReference>
<dbReference type="PANTHER" id="PTHR37422:SF13">
    <property type="entry name" value="LIPOPOLYSACCHARIDE BIOSYNTHESIS PROTEIN PA4999-RELATED"/>
    <property type="match status" value="1"/>
</dbReference>
<keyword evidence="8" id="KW-1185">Reference proteome</keyword>
<feature type="transmembrane region" description="Helical" evidence="5">
    <location>
        <begin position="392"/>
        <end position="409"/>
    </location>
</feature>
<feature type="transmembrane region" description="Helical" evidence="5">
    <location>
        <begin position="39"/>
        <end position="72"/>
    </location>
</feature>
<gene>
    <name evidence="7" type="ORF">CR103_07205</name>
</gene>
<comment type="caution">
    <text evidence="7">The sequence shown here is derived from an EMBL/GenBank/DDBJ whole genome shotgun (WGS) entry which is preliminary data.</text>
</comment>
<protein>
    <recommendedName>
        <fullName evidence="6">O-antigen ligase-related domain-containing protein</fullName>
    </recommendedName>
</protein>
<dbReference type="EMBL" id="PDOB01000008">
    <property type="protein sequence ID" value="PIL40443.1"/>
    <property type="molecule type" value="Genomic_DNA"/>
</dbReference>
<name>A0A2G8T3B2_9BURK</name>
<evidence type="ECO:0000259" key="6">
    <source>
        <dbReference type="Pfam" id="PF04932"/>
    </source>
</evidence>
<dbReference type="Proteomes" id="UP000228593">
    <property type="component" value="Unassembled WGS sequence"/>
</dbReference>
<feature type="transmembrane region" description="Helical" evidence="5">
    <location>
        <begin position="180"/>
        <end position="201"/>
    </location>
</feature>
<comment type="subcellular location">
    <subcellularLocation>
        <location evidence="1">Membrane</location>
        <topology evidence="1">Multi-pass membrane protein</topology>
    </subcellularLocation>
</comment>
<dbReference type="Pfam" id="PF04932">
    <property type="entry name" value="Wzy_C"/>
    <property type="match status" value="1"/>
</dbReference>
<feature type="transmembrane region" description="Helical" evidence="5">
    <location>
        <begin position="415"/>
        <end position="431"/>
    </location>
</feature>
<evidence type="ECO:0000256" key="4">
    <source>
        <dbReference type="ARBA" id="ARBA00023136"/>
    </source>
</evidence>
<feature type="transmembrane region" description="Helical" evidence="5">
    <location>
        <begin position="84"/>
        <end position="103"/>
    </location>
</feature>
<feature type="transmembrane region" description="Helical" evidence="5">
    <location>
        <begin position="213"/>
        <end position="229"/>
    </location>
</feature>
<dbReference type="InterPro" id="IPR051533">
    <property type="entry name" value="WaaL-like"/>
</dbReference>
<evidence type="ECO:0000256" key="3">
    <source>
        <dbReference type="ARBA" id="ARBA00022989"/>
    </source>
</evidence>